<evidence type="ECO:0000313" key="5">
    <source>
        <dbReference type="Proteomes" id="UP000261620"/>
    </source>
</evidence>
<dbReference type="OMA" id="MAHKCIP"/>
<dbReference type="Gene3D" id="1.25.10.10">
    <property type="entry name" value="Leucine-rich Repeat Variant"/>
    <property type="match status" value="1"/>
</dbReference>
<dbReference type="Proteomes" id="UP000261620">
    <property type="component" value="Unplaced"/>
</dbReference>
<feature type="domain" description="Protein kinase" evidence="3">
    <location>
        <begin position="32"/>
        <end position="327"/>
    </location>
</feature>
<feature type="region of interest" description="Disordered" evidence="2">
    <location>
        <begin position="619"/>
        <end position="642"/>
    </location>
</feature>
<dbReference type="AlphaFoldDB" id="A0A3Q3VTV9"/>
<dbReference type="Gene3D" id="1.10.510.10">
    <property type="entry name" value="Transferase(Phosphotransferase) domain 1"/>
    <property type="match status" value="1"/>
</dbReference>
<dbReference type="Gene3D" id="3.30.200.20">
    <property type="entry name" value="Phosphorylase Kinase, domain 1"/>
    <property type="match status" value="1"/>
</dbReference>
<dbReference type="InterPro" id="IPR000719">
    <property type="entry name" value="Prot_kinase_dom"/>
</dbReference>
<feature type="compositionally biased region" description="Polar residues" evidence="2">
    <location>
        <begin position="877"/>
        <end position="907"/>
    </location>
</feature>
<dbReference type="InterPro" id="IPR016024">
    <property type="entry name" value="ARM-type_fold"/>
</dbReference>
<feature type="region of interest" description="Disordered" evidence="2">
    <location>
        <begin position="671"/>
        <end position="708"/>
    </location>
</feature>
<feature type="compositionally biased region" description="Basic and acidic residues" evidence="2">
    <location>
        <begin position="671"/>
        <end position="681"/>
    </location>
</feature>
<dbReference type="STRING" id="94237.ENSMMOP00000002102"/>
<evidence type="ECO:0000313" key="4">
    <source>
        <dbReference type="Ensembl" id="ENSMMOP00000002102.1"/>
    </source>
</evidence>
<keyword evidence="5" id="KW-1185">Reference proteome</keyword>
<name>A0A3Q3VTV9_MOLML</name>
<evidence type="ECO:0000256" key="2">
    <source>
        <dbReference type="SAM" id="MobiDB-lite"/>
    </source>
</evidence>
<dbReference type="CDD" id="cd14011">
    <property type="entry name" value="PK_SCY1_like"/>
    <property type="match status" value="1"/>
</dbReference>
<proteinExistence type="inferred from homology"/>
<dbReference type="SUPFAM" id="SSF56112">
    <property type="entry name" value="Protein kinase-like (PK-like)"/>
    <property type="match status" value="1"/>
</dbReference>
<dbReference type="GO" id="GO:0005524">
    <property type="term" value="F:ATP binding"/>
    <property type="evidence" value="ECO:0007669"/>
    <property type="project" value="InterPro"/>
</dbReference>
<evidence type="ECO:0000256" key="1">
    <source>
        <dbReference type="ARBA" id="ARBA00038349"/>
    </source>
</evidence>
<accession>A0A3Q3VTV9</accession>
<sequence>MESMLNKLKSTVTKVTADVTSAVMGNPVTREFEVGLHIASGGPGLCWRIYNGTKKSTKQEVAVFVFDKKIIDKYQKFEKDQIIDSLKRGVQQLTRLRHPRLLTVQHPLEESRDCLAFCTEPVFASLSNVLGQRDNLPSPMPTDIKEYKLFDIETKYGLLQISEGLSFLHSGVKMVHGNLCPENIILNKSGSWKIMGFDFSISSTNPSEAEPKYTCKEWEPNLPPLCLPNPEYLAPEYILSVSCDSASDMYSLGVVMHAVFNEGKPVFQVNKHDIFKSFSRQLDQLSTMSPALLNKIPEEVREHVKMLLSVTPNVRPDADQMTKIPFFDDVGAVTLQYFDSLFQRDNLQKSQFYKGLPKVLPKLPKRVVVYRILPALTSEFVNLDMVPFVLPNVLLIAEECTKEEYVRLILPDLAPVFKQQEPVQILLIFLQKMDLLLTKTPAEDIKNSVLPMVYRAVEAPSVQIQELCLNIIPTFANLIDYPSMKNALIPRIKSACLKTSSLAVRVNSLVCLGKILEYLDKWFVIDEILPFLQHIPSREPAVLMGILGIYKCTFSHKKLGIPKEHLATKSLPHLVSLSIDGNLNLNQFNSFMMVIRDMLSRMEAEHKTKLEQLHVMQEQQRSINISNPGNTSEENKGQSGTGNQVRLCRQFSSDLPFFTPPQMSLTLEEKQRLAKEQEQAAKLRNQQPLAPQTVKPAPSNTTTTTTKTKDLTGSLLSNMTSLNSLSLANTARPAPVQGSTISTFPSSTPMMGPMGASVSNGFNSPMGFPTGGIGMGMRPPGPGHFGGMATTTSTPNFGALTQNQGASKAPNMSALDNLFTPSQPKVTLNQMGPVATPGTNAPWLQQFGSAQNAQTQMQGMPVGMGGAPGGFGMQANPFFSPQNFSQPSAAAPSLNQSGVKPSASVNNDLKDLFG</sequence>
<dbReference type="InterPro" id="IPR051177">
    <property type="entry name" value="CIK-Related_Protein"/>
</dbReference>
<evidence type="ECO:0000259" key="3">
    <source>
        <dbReference type="PROSITE" id="PS50011"/>
    </source>
</evidence>
<dbReference type="GO" id="GO:0004672">
    <property type="term" value="F:protein kinase activity"/>
    <property type="evidence" value="ECO:0007669"/>
    <property type="project" value="InterPro"/>
</dbReference>
<dbReference type="Pfam" id="PF00069">
    <property type="entry name" value="Pkinase"/>
    <property type="match status" value="1"/>
</dbReference>
<dbReference type="PANTHER" id="PTHR12984:SF6">
    <property type="entry name" value="SCY1-LIKE PROTEIN 2"/>
    <property type="match status" value="1"/>
</dbReference>
<dbReference type="Ensembl" id="ENSMMOT00000002139.1">
    <property type="protein sequence ID" value="ENSMMOP00000002102.1"/>
    <property type="gene ID" value="ENSMMOG00000001732.1"/>
</dbReference>
<comment type="similarity">
    <text evidence="1">Belongs to the protein kinase superfamily.</text>
</comment>
<feature type="region of interest" description="Disordered" evidence="2">
    <location>
        <begin position="875"/>
        <end position="914"/>
    </location>
</feature>
<dbReference type="PANTHER" id="PTHR12984">
    <property type="entry name" value="SCY1-RELATED S/T PROTEIN KINASE-LIKE"/>
    <property type="match status" value="1"/>
</dbReference>
<dbReference type="FunFam" id="1.25.10.10:FF:000189">
    <property type="entry name" value="SCY1-like pseudokinase 2"/>
    <property type="match status" value="1"/>
</dbReference>
<dbReference type="InterPro" id="IPR011989">
    <property type="entry name" value="ARM-like"/>
</dbReference>
<organism evidence="4 5">
    <name type="scientific">Mola mola</name>
    <name type="common">Ocean sunfish</name>
    <name type="synonym">Tetraodon mola</name>
    <dbReference type="NCBI Taxonomy" id="94237"/>
    <lineage>
        <taxon>Eukaryota</taxon>
        <taxon>Metazoa</taxon>
        <taxon>Chordata</taxon>
        <taxon>Craniata</taxon>
        <taxon>Vertebrata</taxon>
        <taxon>Euteleostomi</taxon>
        <taxon>Actinopterygii</taxon>
        <taxon>Neopterygii</taxon>
        <taxon>Teleostei</taxon>
        <taxon>Neoteleostei</taxon>
        <taxon>Acanthomorphata</taxon>
        <taxon>Eupercaria</taxon>
        <taxon>Tetraodontiformes</taxon>
        <taxon>Molidae</taxon>
        <taxon>Mola</taxon>
    </lineage>
</organism>
<dbReference type="PROSITE" id="PS50011">
    <property type="entry name" value="PROTEIN_KINASE_DOM"/>
    <property type="match status" value="1"/>
</dbReference>
<dbReference type="InterPro" id="IPR011009">
    <property type="entry name" value="Kinase-like_dom_sf"/>
</dbReference>
<dbReference type="FunFam" id="3.30.200.20:FF:000179">
    <property type="entry name" value="SCY1 like pseudokinase 2"/>
    <property type="match status" value="1"/>
</dbReference>
<protein>
    <recommendedName>
        <fullName evidence="3">Protein kinase domain-containing protein</fullName>
    </recommendedName>
</protein>
<dbReference type="SUPFAM" id="SSF48371">
    <property type="entry name" value="ARM repeat"/>
    <property type="match status" value="1"/>
</dbReference>
<reference evidence="4" key="2">
    <citation type="submission" date="2025-09" db="UniProtKB">
        <authorList>
            <consortium name="Ensembl"/>
        </authorList>
    </citation>
    <scope>IDENTIFICATION</scope>
</reference>
<reference evidence="4" key="1">
    <citation type="submission" date="2025-08" db="UniProtKB">
        <authorList>
            <consortium name="Ensembl"/>
        </authorList>
    </citation>
    <scope>IDENTIFICATION</scope>
</reference>